<evidence type="ECO:0000256" key="4">
    <source>
        <dbReference type="ARBA" id="ARBA00022679"/>
    </source>
</evidence>
<organism evidence="9 10">
    <name type="scientific">Ekhidna lutea</name>
    <dbReference type="NCBI Taxonomy" id="447679"/>
    <lineage>
        <taxon>Bacteria</taxon>
        <taxon>Pseudomonadati</taxon>
        <taxon>Bacteroidota</taxon>
        <taxon>Cytophagia</taxon>
        <taxon>Cytophagales</taxon>
        <taxon>Reichenbachiellaceae</taxon>
        <taxon>Ekhidna</taxon>
    </lineage>
</organism>
<dbReference type="GO" id="GO:0006355">
    <property type="term" value="P:regulation of DNA-templated transcription"/>
    <property type="evidence" value="ECO:0007669"/>
    <property type="project" value="InterPro"/>
</dbReference>
<evidence type="ECO:0000256" key="2">
    <source>
        <dbReference type="ARBA" id="ARBA00012438"/>
    </source>
</evidence>
<dbReference type="SUPFAM" id="SSF55874">
    <property type="entry name" value="ATPase domain of HSP90 chaperone/DNA topoisomerase II/histidine kinase"/>
    <property type="match status" value="1"/>
</dbReference>
<dbReference type="InterPro" id="IPR003594">
    <property type="entry name" value="HATPase_dom"/>
</dbReference>
<dbReference type="Pfam" id="PF02518">
    <property type="entry name" value="HATPase_c"/>
    <property type="match status" value="1"/>
</dbReference>
<dbReference type="InterPro" id="IPR035965">
    <property type="entry name" value="PAS-like_dom_sf"/>
</dbReference>
<comment type="catalytic activity">
    <reaction evidence="1">
        <text>ATP + protein L-histidine = ADP + protein N-phospho-L-histidine.</text>
        <dbReference type="EC" id="2.7.13.3"/>
    </reaction>
</comment>
<dbReference type="PANTHER" id="PTHR43304:SF1">
    <property type="entry name" value="PAC DOMAIN-CONTAINING PROTEIN"/>
    <property type="match status" value="1"/>
</dbReference>
<name>A0A239KLK3_EKHLU</name>
<proteinExistence type="predicted"/>
<evidence type="ECO:0000259" key="6">
    <source>
        <dbReference type="PROSITE" id="PS50109"/>
    </source>
</evidence>
<feature type="domain" description="PAC" evidence="8">
    <location>
        <begin position="212"/>
        <end position="263"/>
    </location>
</feature>
<keyword evidence="10" id="KW-1185">Reference proteome</keyword>
<dbReference type="Pfam" id="PF13426">
    <property type="entry name" value="PAS_9"/>
    <property type="match status" value="3"/>
</dbReference>
<dbReference type="Gene3D" id="3.30.450.20">
    <property type="entry name" value="PAS domain"/>
    <property type="match status" value="7"/>
</dbReference>
<evidence type="ECO:0000256" key="5">
    <source>
        <dbReference type="ARBA" id="ARBA00022777"/>
    </source>
</evidence>
<dbReference type="Gene3D" id="3.30.565.10">
    <property type="entry name" value="Histidine kinase-like ATPase, C-terminal domain"/>
    <property type="match status" value="1"/>
</dbReference>
<dbReference type="SMART" id="SM00091">
    <property type="entry name" value="PAS"/>
    <property type="match status" value="5"/>
</dbReference>
<gene>
    <name evidence="9" type="ORF">SAMN05421640_2718</name>
</gene>
<dbReference type="RefSeq" id="WP_144017423.1">
    <property type="nucleotide sequence ID" value="NZ_FZPD01000004.1"/>
</dbReference>
<dbReference type="AlphaFoldDB" id="A0A239KLK3"/>
<dbReference type="PROSITE" id="PS50112">
    <property type="entry name" value="PAS"/>
    <property type="match status" value="3"/>
</dbReference>
<dbReference type="PANTHER" id="PTHR43304">
    <property type="entry name" value="PHYTOCHROME-LIKE PROTEIN CPH1"/>
    <property type="match status" value="1"/>
</dbReference>
<dbReference type="InterPro" id="IPR001610">
    <property type="entry name" value="PAC"/>
</dbReference>
<feature type="domain" description="Histidine kinase" evidence="6">
    <location>
        <begin position="899"/>
        <end position="1083"/>
    </location>
</feature>
<dbReference type="InterPro" id="IPR013655">
    <property type="entry name" value="PAS_fold_3"/>
</dbReference>
<protein>
    <recommendedName>
        <fullName evidence="2">histidine kinase</fullName>
        <ecNumber evidence="2">2.7.13.3</ecNumber>
    </recommendedName>
</protein>
<accession>A0A239KLK3</accession>
<feature type="domain" description="PAC" evidence="8">
    <location>
        <begin position="338"/>
        <end position="389"/>
    </location>
</feature>
<dbReference type="Pfam" id="PF08447">
    <property type="entry name" value="PAS_3"/>
    <property type="match status" value="2"/>
</dbReference>
<dbReference type="SUPFAM" id="SSF55785">
    <property type="entry name" value="PYP-like sensor domain (PAS domain)"/>
    <property type="match status" value="7"/>
</dbReference>
<evidence type="ECO:0000256" key="3">
    <source>
        <dbReference type="ARBA" id="ARBA00022553"/>
    </source>
</evidence>
<dbReference type="Pfam" id="PF07568">
    <property type="entry name" value="HisKA_2"/>
    <property type="match status" value="1"/>
</dbReference>
<dbReference type="InterPro" id="IPR005467">
    <property type="entry name" value="His_kinase_dom"/>
</dbReference>
<dbReference type="InterPro" id="IPR036890">
    <property type="entry name" value="HATPase_C_sf"/>
</dbReference>
<reference evidence="9 10" key="1">
    <citation type="submission" date="2017-06" db="EMBL/GenBank/DDBJ databases">
        <authorList>
            <person name="Kim H.J."/>
            <person name="Triplett B.A."/>
        </authorList>
    </citation>
    <scope>NUCLEOTIDE SEQUENCE [LARGE SCALE GENOMIC DNA]</scope>
    <source>
        <strain evidence="9 10">DSM 19307</strain>
    </source>
</reference>
<dbReference type="CDD" id="cd00130">
    <property type="entry name" value="PAS"/>
    <property type="match status" value="4"/>
</dbReference>
<feature type="domain" description="PAC" evidence="8">
    <location>
        <begin position="835"/>
        <end position="888"/>
    </location>
</feature>
<feature type="domain" description="PAC" evidence="8">
    <location>
        <begin position="82"/>
        <end position="136"/>
    </location>
</feature>
<feature type="domain" description="PAS" evidence="7">
    <location>
        <begin position="512"/>
        <end position="582"/>
    </location>
</feature>
<evidence type="ECO:0000256" key="1">
    <source>
        <dbReference type="ARBA" id="ARBA00000085"/>
    </source>
</evidence>
<keyword evidence="4" id="KW-0808">Transferase</keyword>
<dbReference type="InterPro" id="IPR000700">
    <property type="entry name" value="PAS-assoc_C"/>
</dbReference>
<keyword evidence="3" id="KW-0597">Phosphoprotein</keyword>
<sequence length="1083" mass="124863">MAKKTQITHESVLESMPFGVIQVNIDGMVTYANQSAFSLLGIKKSQLIGVHYLDFEWDQFSRNEEPMMVEEHALYKVLNQNKKVTTSIQGTFVKGKRKWFSVNAAPIYDDSDQLIGGVSNFADITQKIEKDRISEKESERFKILIENINAVVWESDLATKTFSYMSPKVEEIFGYPEKKWMEEGFWQSRIYDDDKEHVLAYEKHKASDVSSYQLEYRIRHKDGRLIWIRDLVEVVKVDGKPTSLRGLMLDITEQKNARILLKEREQQYRQLITEAPYAITIYNKEGTLIAANAKCEEYWLINLKDYINQFNIFQNDLFTKDKQVDEIKKAFQGESGEVTTSISLEHAEVDRNFKIKYYPLFDSDGKLENVVYITEDITDRVQAEENIKREEGLKQGILDALDEAILVVDDKGTIINVNKNLTTYIKGQPYSKLEVGKSVFEFTEYFGEENYLKESLTLLMKQQASVIDQEMKLADGKWYNLRATPLSDPFGAVITWQNINTRKEIEMALEKSLRKYRNIYNKAPVMMHSINEKLEIISVSDFWLEKMGYERNEVIGKTPVDFISESSMIDIATNLKKLFKDGYVKNVEYKYRRKSGDEIDVILSAVAEYDEEGNFERSITGMLDVTDLKEAERKLQESQFKLLESQRISKIANYEYDPTTGAFDPSEEMIAMMGFDDSHRHVSIIQELIHPEDLAEFAKKLESCIAEGKDFFHIYRINHLKTKKLKWISGRGKMFFDNGKVTRMIGTVQDITEQKNAEQKIRRLTDRILLATEIANIGVWEYDSESGEIFWEDQMYSIFTNTKKPLSINELKDHFIEDDQQLIDTSLGMIKGGINFLESEVQVKIDSEIKYLRAFTRVLRDHKGKLRGMVGVVYDISVDKKLQKQLETSLEEKNVLIKEVHHRVKNNMQLISSILALKSYELDSEKSKVVFDEINDRIKAMAVIHDKLYTFHNVSEINISEYLNHIAKELQIVLSAAKFKVSVHSEHLVLDVEKALLIGLMVSEMVGNAVKHGFSDKTSGAITIHFGYSDGNYFLRVLNNGEKLNADVLKKETGLGVSLIKTFSKQLGGKVEIDEENGFRASF</sequence>
<dbReference type="InterPro" id="IPR011495">
    <property type="entry name" value="Sig_transdc_His_kin_sub2_dim/P"/>
</dbReference>
<evidence type="ECO:0000259" key="7">
    <source>
        <dbReference type="PROSITE" id="PS50112"/>
    </source>
</evidence>
<feature type="domain" description="PAS" evidence="7">
    <location>
        <begin position="137"/>
        <end position="198"/>
    </location>
</feature>
<dbReference type="InterPro" id="IPR000014">
    <property type="entry name" value="PAS"/>
</dbReference>
<dbReference type="InterPro" id="IPR013767">
    <property type="entry name" value="PAS_fold"/>
</dbReference>
<dbReference type="PROSITE" id="PS50113">
    <property type="entry name" value="PAC"/>
    <property type="match status" value="6"/>
</dbReference>
<dbReference type="EMBL" id="FZPD01000004">
    <property type="protein sequence ID" value="SNT18469.1"/>
    <property type="molecule type" value="Genomic_DNA"/>
</dbReference>
<feature type="domain" description="PAC" evidence="8">
    <location>
        <begin position="585"/>
        <end position="637"/>
    </location>
</feature>
<dbReference type="SMART" id="SM00086">
    <property type="entry name" value="PAC"/>
    <property type="match status" value="5"/>
</dbReference>
<evidence type="ECO:0000313" key="9">
    <source>
        <dbReference type="EMBL" id="SNT18469.1"/>
    </source>
</evidence>
<dbReference type="NCBIfam" id="TIGR00229">
    <property type="entry name" value="sensory_box"/>
    <property type="match status" value="5"/>
</dbReference>
<dbReference type="EC" id="2.7.13.3" evidence="2"/>
<evidence type="ECO:0000313" key="10">
    <source>
        <dbReference type="Proteomes" id="UP000198393"/>
    </source>
</evidence>
<evidence type="ECO:0000259" key="8">
    <source>
        <dbReference type="PROSITE" id="PS50113"/>
    </source>
</evidence>
<dbReference type="InterPro" id="IPR052162">
    <property type="entry name" value="Sensor_kinase/Photoreceptor"/>
</dbReference>
<keyword evidence="5" id="KW-0418">Kinase</keyword>
<dbReference type="OrthoDB" id="9766459at2"/>
<dbReference type="GO" id="GO:0004673">
    <property type="term" value="F:protein histidine kinase activity"/>
    <property type="evidence" value="ECO:0007669"/>
    <property type="project" value="UniProtKB-EC"/>
</dbReference>
<dbReference type="PROSITE" id="PS50109">
    <property type="entry name" value="HIS_KIN"/>
    <property type="match status" value="1"/>
</dbReference>
<dbReference type="Pfam" id="PF00989">
    <property type="entry name" value="PAS"/>
    <property type="match status" value="1"/>
</dbReference>
<feature type="domain" description="PAC" evidence="8">
    <location>
        <begin position="711"/>
        <end position="763"/>
    </location>
</feature>
<dbReference type="Proteomes" id="UP000198393">
    <property type="component" value="Unassembled WGS sequence"/>
</dbReference>
<feature type="domain" description="PAS" evidence="7">
    <location>
        <begin position="5"/>
        <end position="49"/>
    </location>
</feature>